<evidence type="ECO:0000313" key="2">
    <source>
        <dbReference type="EMBL" id="KAK5925145.1"/>
    </source>
</evidence>
<name>A0AAN8DN90_CHAGU</name>
<accession>A0AAN8DN90</accession>
<gene>
    <name evidence="2" type="ORF">CgunFtcFv8_017692</name>
</gene>
<keyword evidence="1" id="KW-1133">Transmembrane helix</keyword>
<comment type="caution">
    <text evidence="2">The sequence shown here is derived from an EMBL/GenBank/DDBJ whole genome shotgun (WGS) entry which is preliminary data.</text>
</comment>
<keyword evidence="3" id="KW-1185">Reference proteome</keyword>
<evidence type="ECO:0000256" key="1">
    <source>
        <dbReference type="SAM" id="Phobius"/>
    </source>
</evidence>
<dbReference type="EMBL" id="JAURVH010001520">
    <property type="protein sequence ID" value="KAK5925145.1"/>
    <property type="molecule type" value="Genomic_DNA"/>
</dbReference>
<keyword evidence="1" id="KW-0472">Membrane</keyword>
<reference evidence="2 3" key="1">
    <citation type="journal article" date="2023" name="Mol. Biol. Evol.">
        <title>Genomics of Secondarily Temperate Adaptation in the Only Non-Antarctic Icefish.</title>
        <authorList>
            <person name="Rivera-Colon A.G."/>
            <person name="Rayamajhi N."/>
            <person name="Minhas B.F."/>
            <person name="Madrigal G."/>
            <person name="Bilyk K.T."/>
            <person name="Yoon V."/>
            <person name="Hune M."/>
            <person name="Gregory S."/>
            <person name="Cheng C.H.C."/>
            <person name="Catchen J.M."/>
        </authorList>
    </citation>
    <scope>NUCLEOTIDE SEQUENCE [LARGE SCALE GENOMIC DNA]</scope>
    <source>
        <tissue evidence="2">White muscle</tissue>
    </source>
</reference>
<feature type="transmembrane region" description="Helical" evidence="1">
    <location>
        <begin position="43"/>
        <end position="65"/>
    </location>
</feature>
<dbReference type="Proteomes" id="UP001331515">
    <property type="component" value="Unassembled WGS sequence"/>
</dbReference>
<proteinExistence type="predicted"/>
<protein>
    <submittedName>
        <fullName evidence="2">Uncharacterized protein</fullName>
    </submittedName>
</protein>
<evidence type="ECO:0000313" key="3">
    <source>
        <dbReference type="Proteomes" id="UP001331515"/>
    </source>
</evidence>
<sequence length="87" mass="9765">MSIMSEVAHLPSMTPPAPGYNSTSGLLTTPTLLPWEHMQVHTILIVIMFCVVCFLLLLAFFYTFCFHCSISSIPKDSHAANEYSQER</sequence>
<dbReference type="AlphaFoldDB" id="A0AAN8DN90"/>
<organism evidence="2 3">
    <name type="scientific">Champsocephalus gunnari</name>
    <name type="common">Mackerel icefish</name>
    <dbReference type="NCBI Taxonomy" id="52237"/>
    <lineage>
        <taxon>Eukaryota</taxon>
        <taxon>Metazoa</taxon>
        <taxon>Chordata</taxon>
        <taxon>Craniata</taxon>
        <taxon>Vertebrata</taxon>
        <taxon>Euteleostomi</taxon>
        <taxon>Actinopterygii</taxon>
        <taxon>Neopterygii</taxon>
        <taxon>Teleostei</taxon>
        <taxon>Neoteleostei</taxon>
        <taxon>Acanthomorphata</taxon>
        <taxon>Eupercaria</taxon>
        <taxon>Perciformes</taxon>
        <taxon>Notothenioidei</taxon>
        <taxon>Channichthyidae</taxon>
        <taxon>Champsocephalus</taxon>
    </lineage>
</organism>
<keyword evidence="1" id="KW-0812">Transmembrane</keyword>